<dbReference type="InterPro" id="IPR001452">
    <property type="entry name" value="SH3_domain"/>
</dbReference>
<evidence type="ECO:0000256" key="7">
    <source>
        <dbReference type="SAM" id="MobiDB-lite"/>
    </source>
</evidence>
<feature type="compositionally biased region" description="Basic and acidic residues" evidence="7">
    <location>
        <begin position="838"/>
        <end position="850"/>
    </location>
</feature>
<keyword evidence="3 6" id="KW-0175">Coiled coil</keyword>
<feature type="compositionally biased region" description="Polar residues" evidence="7">
    <location>
        <begin position="653"/>
        <end position="669"/>
    </location>
</feature>
<feature type="region of interest" description="Disordered" evidence="7">
    <location>
        <begin position="143"/>
        <end position="340"/>
    </location>
</feature>
<dbReference type="SUPFAM" id="SSF50044">
    <property type="entry name" value="SH3-domain"/>
    <property type="match status" value="3"/>
</dbReference>
<feature type="compositionally biased region" description="Polar residues" evidence="7">
    <location>
        <begin position="1023"/>
        <end position="1034"/>
    </location>
</feature>
<protein>
    <submittedName>
        <fullName evidence="9">Intersectin-1</fullName>
    </submittedName>
</protein>
<dbReference type="Proteomes" id="UP000187429">
    <property type="component" value="Unassembled WGS sequence"/>
</dbReference>
<organism evidence="9 10">
    <name type="scientific">Smittium culicis</name>
    <dbReference type="NCBI Taxonomy" id="133412"/>
    <lineage>
        <taxon>Eukaryota</taxon>
        <taxon>Fungi</taxon>
        <taxon>Fungi incertae sedis</taxon>
        <taxon>Zoopagomycota</taxon>
        <taxon>Kickxellomycotina</taxon>
        <taxon>Harpellomycetes</taxon>
        <taxon>Harpellales</taxon>
        <taxon>Legeriomycetaceae</taxon>
        <taxon>Smittium</taxon>
    </lineage>
</organism>
<proteinExistence type="predicted"/>
<dbReference type="PANTHER" id="PTHR14167:SF81">
    <property type="entry name" value="ENDOPHILIN-A"/>
    <property type="match status" value="1"/>
</dbReference>
<dbReference type="InterPro" id="IPR050384">
    <property type="entry name" value="Endophilin_SH3RF"/>
</dbReference>
<dbReference type="CDD" id="cd00174">
    <property type="entry name" value="SH3"/>
    <property type="match status" value="1"/>
</dbReference>
<accession>A0A1R1X360</accession>
<evidence type="ECO:0000256" key="5">
    <source>
        <dbReference type="PROSITE-ProRule" id="PRU00192"/>
    </source>
</evidence>
<feature type="compositionally biased region" description="Basic residues" evidence="7">
    <location>
        <begin position="999"/>
        <end position="1008"/>
    </location>
</feature>
<feature type="compositionally biased region" description="Polar residues" evidence="7">
    <location>
        <begin position="544"/>
        <end position="567"/>
    </location>
</feature>
<feature type="compositionally biased region" description="Pro residues" evidence="7">
    <location>
        <begin position="280"/>
        <end position="294"/>
    </location>
</feature>
<feature type="compositionally biased region" description="Polar residues" evidence="7">
    <location>
        <begin position="861"/>
        <end position="877"/>
    </location>
</feature>
<feature type="domain" description="SH3" evidence="8">
    <location>
        <begin position="6"/>
        <end position="67"/>
    </location>
</feature>
<feature type="compositionally biased region" description="Low complexity" evidence="7">
    <location>
        <begin position="627"/>
        <end position="652"/>
    </location>
</feature>
<dbReference type="SMART" id="SM00326">
    <property type="entry name" value="SH3"/>
    <property type="match status" value="3"/>
</dbReference>
<sequence>MSAPTKTLFYVKAKGDFTPSKNDEIELQIGDIVEVKETEFDTWWIGFNQRSQKIGWFPSNFVEKTIEPSTPTPIPMSPGRPKNYIKKATVLYDYISSEKDDLQLKQGTTVEILETFDSWYLGRQGSNIGIFPSNYVQIISKPRRSSTVTIPNSEIHKSRMSSDIPSPSPSRDLPKPAPSSSLPRPPPPPSQAPQTSPDSSHPLPPLPERMKESPLPQPSAVPISPASPRPLPIPEAPVDSGHSDTPTSTLPKIPSAEPPKVPKAINDTPVNATQNSAPLPEIPPNPMPPIPALPDLPDLPTIPVSFPKQSELHEQKDDEPLEQESAPVPQEKPKEVLRGPPKSAIVLTDYESDLPEELYLAAGDTVDIIHQGTNNDSRWKGNYHGRIGYFPGEIVKPIIESGEVLPNNDNSSSTPKDLPDNPPIKDEIKNSADVANGDSHSLIENKDEIFEDSSSDLNREESVAEVGPADDTKQADTGSSKSSQPIPPPIAPQRSGVGSLFLDKSVLSELRKTQRHVSKNQDSADSPTGTSVSSTPPIGIHSLKTVSRSSRNPGSKHSSPAAGSNVTDELAAKLARRFNASKNPTSPVLEKTPELNALANISAKPPTASSNKSDKSDPTAPIQLPESTFAPVPTSTPSSAPTSTPKSAPASAQDKNLATAPSSKPTGSQSHREAHAPSSPESDCVFDEAQESFDKAPDATADLSANPTHDSAPKNDSPKKAATSDADTKAKDLNTSIPVSNSDSAPEAKANDPTIPIPVAGSGVAHDAKPDPKPDAKPDTKPDANIGAEPENLSNISENTDAGAQNTPKPDSLPHVDSSASNEVEHKANQQESADAENSTKTEKKSDKNVEATTELKPVDISNNDPTAVDPMSSNESVKADGTISTAAIASAAVASAAVASAAVSAATKSSDTHIPEITDNLPSAIPNKAEKEIPEIKELKNIEKKEDSVPDFDDICPDTTESTAKDQPKAVENVTVENLTSLVDFNPQKAPGLNPPKKLIKRINRKKPTAETMAKNADDSQTRSLVESLQNTPEPSPGIDSSNPSDSTNPSEAGSAKVLNSPPILPNKPKGLTGARPSPFTDAFALGSGKQGSPRFGGNASSKIAQLQRKLNSGLGSKDDNDNDTGSFSTQEIKSSKNAVSLNDGIDGGLDAKALPPQSIQSHVNEIHNFVSLKITSLEDKIKTLITKGDSSKSDSYSSDSVSKDDFEKLSKNHSDLSQDLAAKFSSISTKSDSTAAELGKVKKSLETTSSSISDLTSNLAKQKDITLQNKGDISKASSSIAALTTRLEKAEKVIADLTSTQKSRDMDSIISAKFVELEKKFTDRVTKLETDNINLARKIVELKNYIDELTVEE</sequence>
<evidence type="ECO:0000259" key="8">
    <source>
        <dbReference type="PROSITE" id="PS50002"/>
    </source>
</evidence>
<evidence type="ECO:0000313" key="10">
    <source>
        <dbReference type="Proteomes" id="UP000187429"/>
    </source>
</evidence>
<feature type="compositionally biased region" description="Low complexity" evidence="7">
    <location>
        <begin position="526"/>
        <end position="537"/>
    </location>
</feature>
<feature type="compositionally biased region" description="Low complexity" evidence="7">
    <location>
        <begin position="192"/>
        <end position="201"/>
    </location>
</feature>
<feature type="region of interest" description="Disordered" evidence="7">
    <location>
        <begin position="986"/>
        <end position="1143"/>
    </location>
</feature>
<feature type="region of interest" description="Disordered" evidence="7">
    <location>
        <begin position="907"/>
        <end position="972"/>
    </location>
</feature>
<evidence type="ECO:0000256" key="2">
    <source>
        <dbReference type="ARBA" id="ARBA00022443"/>
    </source>
</evidence>
<feature type="compositionally biased region" description="Basic and acidic residues" evidence="7">
    <location>
        <begin position="417"/>
        <end position="430"/>
    </location>
</feature>
<feature type="compositionally biased region" description="Basic and acidic residues" evidence="7">
    <location>
        <begin position="929"/>
        <end position="949"/>
    </location>
</feature>
<feature type="compositionally biased region" description="Polar residues" evidence="7">
    <location>
        <begin position="733"/>
        <end position="744"/>
    </location>
</feature>
<feature type="domain" description="SH3" evidence="8">
    <location>
        <begin position="339"/>
        <end position="400"/>
    </location>
</feature>
<dbReference type="PROSITE" id="PS50002">
    <property type="entry name" value="SH3"/>
    <property type="match status" value="3"/>
</dbReference>
<dbReference type="Gene3D" id="2.30.30.40">
    <property type="entry name" value="SH3 Domains"/>
    <property type="match status" value="3"/>
</dbReference>
<feature type="compositionally biased region" description="Polar residues" evidence="7">
    <location>
        <begin position="1100"/>
        <end position="1116"/>
    </location>
</feature>
<keyword evidence="4" id="KW-0472">Membrane</keyword>
<evidence type="ECO:0000256" key="4">
    <source>
        <dbReference type="ARBA" id="ARBA00023136"/>
    </source>
</evidence>
<dbReference type="EMBL" id="LSSM01007181">
    <property type="protein sequence ID" value="OMJ09065.1"/>
    <property type="molecule type" value="Genomic_DNA"/>
</dbReference>
<evidence type="ECO:0000256" key="3">
    <source>
        <dbReference type="ARBA" id="ARBA00023054"/>
    </source>
</evidence>
<evidence type="ECO:0000256" key="6">
    <source>
        <dbReference type="SAM" id="Coils"/>
    </source>
</evidence>
<dbReference type="InterPro" id="IPR036028">
    <property type="entry name" value="SH3-like_dom_sf"/>
</dbReference>
<keyword evidence="2 5" id="KW-0728">SH3 domain</keyword>
<feature type="region of interest" description="Disordered" evidence="7">
    <location>
        <begin position="511"/>
        <end position="880"/>
    </location>
</feature>
<dbReference type="PANTHER" id="PTHR14167">
    <property type="entry name" value="SH3 DOMAIN-CONTAINING"/>
    <property type="match status" value="1"/>
</dbReference>
<feature type="compositionally biased region" description="Basic and acidic residues" evidence="7">
    <location>
        <begin position="766"/>
        <end position="782"/>
    </location>
</feature>
<feature type="region of interest" description="Disordered" evidence="7">
    <location>
        <begin position="401"/>
        <end position="499"/>
    </location>
</feature>
<feature type="domain" description="SH3" evidence="8">
    <location>
        <begin position="83"/>
        <end position="141"/>
    </location>
</feature>
<feature type="compositionally biased region" description="Low complexity" evidence="7">
    <location>
        <begin position="161"/>
        <end position="171"/>
    </location>
</feature>
<dbReference type="PRINTS" id="PR00452">
    <property type="entry name" value="SH3DOMAIN"/>
</dbReference>
<feature type="compositionally biased region" description="Polar residues" evidence="7">
    <location>
        <begin position="1125"/>
        <end position="1142"/>
    </location>
</feature>
<reference evidence="10" key="1">
    <citation type="submission" date="2017-01" db="EMBL/GenBank/DDBJ databases">
        <authorList>
            <person name="Wang Y."/>
            <person name="White M."/>
            <person name="Kvist S."/>
            <person name="Moncalvo J.-M."/>
        </authorList>
    </citation>
    <scope>NUCLEOTIDE SEQUENCE [LARGE SCALE GENOMIC DNA]</scope>
    <source>
        <strain evidence="10">ID-206-W2</strain>
    </source>
</reference>
<evidence type="ECO:0000313" key="9">
    <source>
        <dbReference type="EMBL" id="OMJ09065.1"/>
    </source>
</evidence>
<keyword evidence="10" id="KW-1185">Reference proteome</keyword>
<dbReference type="Pfam" id="PF07653">
    <property type="entry name" value="SH3_2"/>
    <property type="match status" value="2"/>
</dbReference>
<feature type="compositionally biased region" description="Low complexity" evidence="7">
    <location>
        <begin position="1041"/>
        <end position="1052"/>
    </location>
</feature>
<feature type="coiled-coil region" evidence="6">
    <location>
        <begin position="1275"/>
        <end position="1302"/>
    </location>
</feature>
<feature type="compositionally biased region" description="Polar residues" evidence="7">
    <location>
        <begin position="268"/>
        <end position="277"/>
    </location>
</feature>
<feature type="compositionally biased region" description="Pro residues" evidence="7">
    <location>
        <begin position="215"/>
        <end position="235"/>
    </location>
</feature>
<dbReference type="OrthoDB" id="5596345at2759"/>
<name>A0A1R1X360_9FUNG</name>
<dbReference type="Pfam" id="PF00018">
    <property type="entry name" value="SH3_1"/>
    <property type="match status" value="1"/>
</dbReference>
<comment type="subcellular location">
    <subcellularLocation>
        <location evidence="1">Membrane</location>
        <topology evidence="1">Peripheral membrane protein</topology>
    </subcellularLocation>
</comment>
<comment type="caution">
    <text evidence="9">The sequence shown here is derived from an EMBL/GenBank/DDBJ whole genome shotgun (WGS) entry which is preliminary data.</text>
</comment>
<evidence type="ECO:0000256" key="1">
    <source>
        <dbReference type="ARBA" id="ARBA00004170"/>
    </source>
</evidence>
<feature type="compositionally biased region" description="Polar residues" evidence="7">
    <location>
        <begin position="792"/>
        <end position="809"/>
    </location>
</feature>
<gene>
    <name evidence="9" type="ORF">AYI69_g10824</name>
</gene>